<dbReference type="AlphaFoldDB" id="A0A3B3HJY0"/>
<feature type="transmembrane region" description="Helical" evidence="1">
    <location>
        <begin position="12"/>
        <end position="31"/>
    </location>
</feature>
<evidence type="ECO:0000313" key="2">
    <source>
        <dbReference type="Ensembl" id="ENSORLP00000032054.1"/>
    </source>
</evidence>
<keyword evidence="1" id="KW-0472">Membrane</keyword>
<dbReference type="Bgee" id="ENSORLG00000025412">
    <property type="expression patterns" value="Expressed in testis and 13 other cell types or tissues"/>
</dbReference>
<evidence type="ECO:0000256" key="1">
    <source>
        <dbReference type="SAM" id="Phobius"/>
    </source>
</evidence>
<proteinExistence type="predicted"/>
<dbReference type="Pfam" id="PF15191">
    <property type="entry name" value="Synaptonemal_3"/>
    <property type="match status" value="1"/>
</dbReference>
<dbReference type="InParanoid" id="A0A3B3HJY0"/>
<dbReference type="Proteomes" id="UP000001038">
    <property type="component" value="Chromosome 10"/>
</dbReference>
<reference evidence="2" key="2">
    <citation type="submission" date="2025-08" db="UniProtKB">
        <authorList>
            <consortium name="Ensembl"/>
        </authorList>
    </citation>
    <scope>IDENTIFICATION</scope>
    <source>
        <strain evidence="2">Hd-rR</strain>
    </source>
</reference>
<reference evidence="2 3" key="1">
    <citation type="journal article" date="2007" name="Nature">
        <title>The medaka draft genome and insights into vertebrate genome evolution.</title>
        <authorList>
            <person name="Kasahara M."/>
            <person name="Naruse K."/>
            <person name="Sasaki S."/>
            <person name="Nakatani Y."/>
            <person name="Qu W."/>
            <person name="Ahsan B."/>
            <person name="Yamada T."/>
            <person name="Nagayasu Y."/>
            <person name="Doi K."/>
            <person name="Kasai Y."/>
            <person name="Jindo T."/>
            <person name="Kobayashi D."/>
            <person name="Shimada A."/>
            <person name="Toyoda A."/>
            <person name="Kuroki Y."/>
            <person name="Fujiyama A."/>
            <person name="Sasaki T."/>
            <person name="Shimizu A."/>
            <person name="Asakawa S."/>
            <person name="Shimizu N."/>
            <person name="Hashimoto S."/>
            <person name="Yang J."/>
            <person name="Lee Y."/>
            <person name="Matsushima K."/>
            <person name="Sugano S."/>
            <person name="Sakaizumi M."/>
            <person name="Narita T."/>
            <person name="Ohishi K."/>
            <person name="Haga S."/>
            <person name="Ohta F."/>
            <person name="Nomoto H."/>
            <person name="Nogata K."/>
            <person name="Morishita T."/>
            <person name="Endo T."/>
            <person name="Shin-I T."/>
            <person name="Takeda H."/>
            <person name="Morishita S."/>
            <person name="Kohara Y."/>
        </authorList>
    </citation>
    <scope>NUCLEOTIDE SEQUENCE [LARGE SCALE GENOMIC DNA]</scope>
    <source>
        <strain evidence="2 3">Hd-rR</strain>
    </source>
</reference>
<dbReference type="GO" id="GO:0007283">
    <property type="term" value="P:spermatogenesis"/>
    <property type="evidence" value="ECO:0007669"/>
    <property type="project" value="InterPro"/>
</dbReference>
<dbReference type="Ensembl" id="ENSORLT00000038632.1">
    <property type="protein sequence ID" value="ENSORLP00000032054.1"/>
    <property type="gene ID" value="ENSORLG00000025412.1"/>
</dbReference>
<keyword evidence="3" id="KW-1185">Reference proteome</keyword>
<accession>A0A3B3HJY0</accession>
<dbReference type="GO" id="GO:0007131">
    <property type="term" value="P:reciprocal meiotic recombination"/>
    <property type="evidence" value="ECO:0007669"/>
    <property type="project" value="InterPro"/>
</dbReference>
<name>A0A3B3HJY0_ORYLA</name>
<reference evidence="2" key="3">
    <citation type="submission" date="2025-09" db="UniProtKB">
        <authorList>
            <consortium name="Ensembl"/>
        </authorList>
    </citation>
    <scope>IDENTIFICATION</scope>
    <source>
        <strain evidence="2">Hd-rR</strain>
    </source>
</reference>
<dbReference type="STRING" id="8090.ENSORLP00000032054"/>
<protein>
    <submittedName>
        <fullName evidence="2">Uncharacterized protein</fullName>
    </submittedName>
</protein>
<dbReference type="PANTHER" id="PTHR36686:SF1">
    <property type="entry name" value="SYNAPTONEMAL COMPLEX CENTRAL ELEMENT PROTEIN 3"/>
    <property type="match status" value="1"/>
</dbReference>
<keyword evidence="1" id="KW-1133">Transmembrane helix</keyword>
<evidence type="ECO:0000313" key="3">
    <source>
        <dbReference type="Proteomes" id="UP000001038"/>
    </source>
</evidence>
<dbReference type="InterPro" id="IPR028145">
    <property type="entry name" value="Synaptonemal_3"/>
</dbReference>
<sequence length="101" mass="12098">MYHIKNKQKHYTLLLSMLLSVNPIAFKLWTFQLTWMAYDMVALRTNPEEGASMRQLEEAYQRCRAARENVWEIFQILTETFQKSPRRKTEVTCKALILTQR</sequence>
<dbReference type="PANTHER" id="PTHR36686">
    <property type="entry name" value="SYNAPTONEMAL COMPLEX CENTRAL ELEMENT PROTEIN 3"/>
    <property type="match status" value="1"/>
</dbReference>
<dbReference type="GO" id="GO:0007130">
    <property type="term" value="P:synaptonemal complex assembly"/>
    <property type="evidence" value="ECO:0007669"/>
    <property type="project" value="InterPro"/>
</dbReference>
<organism evidence="2 3">
    <name type="scientific">Oryzias latipes</name>
    <name type="common">Japanese rice fish</name>
    <name type="synonym">Japanese killifish</name>
    <dbReference type="NCBI Taxonomy" id="8090"/>
    <lineage>
        <taxon>Eukaryota</taxon>
        <taxon>Metazoa</taxon>
        <taxon>Chordata</taxon>
        <taxon>Craniata</taxon>
        <taxon>Vertebrata</taxon>
        <taxon>Euteleostomi</taxon>
        <taxon>Actinopterygii</taxon>
        <taxon>Neopterygii</taxon>
        <taxon>Teleostei</taxon>
        <taxon>Neoteleostei</taxon>
        <taxon>Acanthomorphata</taxon>
        <taxon>Ovalentaria</taxon>
        <taxon>Atherinomorphae</taxon>
        <taxon>Beloniformes</taxon>
        <taxon>Adrianichthyidae</taxon>
        <taxon>Oryziinae</taxon>
        <taxon>Oryzias</taxon>
    </lineage>
</organism>
<keyword evidence="1" id="KW-0812">Transmembrane</keyword>